<gene>
    <name evidence="5" type="ORF">LDX50_07160</name>
    <name evidence="6" type="ORF">LDX50_13130</name>
    <name evidence="7" type="ORF">LDX50_18850</name>
</gene>
<evidence type="ECO:0000259" key="4">
    <source>
        <dbReference type="Pfam" id="PF12729"/>
    </source>
</evidence>
<protein>
    <submittedName>
        <fullName evidence="5">MCP four helix bundle domain-containing protein</fullName>
    </submittedName>
</protein>
<evidence type="ECO:0000256" key="3">
    <source>
        <dbReference type="SAM" id="SignalP"/>
    </source>
</evidence>
<keyword evidence="2" id="KW-0472">Membrane</keyword>
<evidence type="ECO:0000256" key="2">
    <source>
        <dbReference type="SAM" id="Phobius"/>
    </source>
</evidence>
<evidence type="ECO:0000313" key="6">
    <source>
        <dbReference type="EMBL" id="MCA6075819.1"/>
    </source>
</evidence>
<feature type="coiled-coil region" evidence="1">
    <location>
        <begin position="109"/>
        <end position="154"/>
    </location>
</feature>
<keyword evidence="3" id="KW-0732">Signal</keyword>
<proteinExistence type="predicted"/>
<reference evidence="5" key="1">
    <citation type="submission" date="2021-09" db="EMBL/GenBank/DDBJ databases">
        <title>Fulvivirga sp. isolated from coastal sediment.</title>
        <authorList>
            <person name="Yu H."/>
        </authorList>
    </citation>
    <scope>NUCLEOTIDE SEQUENCE</scope>
    <source>
        <strain evidence="5">1062</strain>
    </source>
</reference>
<dbReference type="Proteomes" id="UP001139409">
    <property type="component" value="Unassembled WGS sequence"/>
</dbReference>
<feature type="domain" description="Chemotaxis methyl-accepting receptor HlyB-like 4HB MCP" evidence="4">
    <location>
        <begin position="6"/>
        <end position="161"/>
    </location>
</feature>
<name>A0A9X1KXX4_9BACT</name>
<dbReference type="EMBL" id="JAIXNE010000002">
    <property type="protein sequence ID" value="MCA6074642.1"/>
    <property type="molecule type" value="Genomic_DNA"/>
</dbReference>
<dbReference type="Pfam" id="PF12729">
    <property type="entry name" value="4HB_MCP_1"/>
    <property type="match status" value="1"/>
</dbReference>
<sequence>MKWNNKFFRKLKLLAALMLVFLLVLATNMMDNHHFEVVKKTLKTVYEDRLVAKNYIFRMSAQLKHKELAIMTGDEEHIPEVLTTANDSLQILMDLYSGTKLTSREAGLLRDVRDKLATLEKVENQWEAMDDSLRNDVTKQYQEIESLLAKLSEIQLTEGKRQIEYSNRAIANSDLISKIEIGVLIAIGLIVQILIIYKVNG</sequence>
<dbReference type="RefSeq" id="WP_225697755.1">
    <property type="nucleotide sequence ID" value="NZ_JAIXNE010000002.1"/>
</dbReference>
<evidence type="ECO:0000256" key="1">
    <source>
        <dbReference type="SAM" id="Coils"/>
    </source>
</evidence>
<dbReference type="EMBL" id="JAIXNE010000003">
    <property type="protein sequence ID" value="MCA6075819.1"/>
    <property type="molecule type" value="Genomic_DNA"/>
</dbReference>
<dbReference type="EMBL" id="JAIXNE010000004">
    <property type="protein sequence ID" value="MCA6076947.1"/>
    <property type="molecule type" value="Genomic_DNA"/>
</dbReference>
<keyword evidence="8" id="KW-1185">Reference proteome</keyword>
<keyword evidence="2" id="KW-0812">Transmembrane</keyword>
<comment type="caution">
    <text evidence="5">The sequence shown here is derived from an EMBL/GenBank/DDBJ whole genome shotgun (WGS) entry which is preliminary data.</text>
</comment>
<feature type="chain" id="PRO_5041116494" evidence="3">
    <location>
        <begin position="27"/>
        <end position="201"/>
    </location>
</feature>
<accession>A0A9X1KXX4</accession>
<keyword evidence="1" id="KW-0175">Coiled coil</keyword>
<feature type="signal peptide" evidence="3">
    <location>
        <begin position="1"/>
        <end position="26"/>
    </location>
</feature>
<evidence type="ECO:0000313" key="5">
    <source>
        <dbReference type="EMBL" id="MCA6074642.1"/>
    </source>
</evidence>
<evidence type="ECO:0000313" key="7">
    <source>
        <dbReference type="EMBL" id="MCA6076947.1"/>
    </source>
</evidence>
<organism evidence="5 8">
    <name type="scientific">Fulvivirga sedimenti</name>
    <dbReference type="NCBI Taxonomy" id="2879465"/>
    <lineage>
        <taxon>Bacteria</taxon>
        <taxon>Pseudomonadati</taxon>
        <taxon>Bacteroidota</taxon>
        <taxon>Cytophagia</taxon>
        <taxon>Cytophagales</taxon>
        <taxon>Fulvivirgaceae</taxon>
        <taxon>Fulvivirga</taxon>
    </lineage>
</organism>
<dbReference type="InterPro" id="IPR024478">
    <property type="entry name" value="HlyB_4HB_MCP"/>
</dbReference>
<feature type="transmembrane region" description="Helical" evidence="2">
    <location>
        <begin position="175"/>
        <end position="197"/>
    </location>
</feature>
<evidence type="ECO:0000313" key="8">
    <source>
        <dbReference type="Proteomes" id="UP001139409"/>
    </source>
</evidence>
<dbReference type="AlphaFoldDB" id="A0A9X1KXX4"/>
<keyword evidence="2" id="KW-1133">Transmembrane helix</keyword>